<keyword evidence="2" id="KW-1185">Reference proteome</keyword>
<dbReference type="Proteomes" id="UP000254794">
    <property type="component" value="Unassembled WGS sequence"/>
</dbReference>
<organism evidence="1 2">
    <name type="scientific">Legionella busanensis</name>
    <dbReference type="NCBI Taxonomy" id="190655"/>
    <lineage>
        <taxon>Bacteria</taxon>
        <taxon>Pseudomonadati</taxon>
        <taxon>Pseudomonadota</taxon>
        <taxon>Gammaproteobacteria</taxon>
        <taxon>Legionellales</taxon>
        <taxon>Legionellaceae</taxon>
        <taxon>Legionella</taxon>
    </lineage>
</organism>
<accession>A0A378JR29</accession>
<dbReference type="EMBL" id="UGOD01000001">
    <property type="protein sequence ID" value="STX50572.1"/>
    <property type="molecule type" value="Genomic_DNA"/>
</dbReference>
<reference evidence="1 2" key="1">
    <citation type="submission" date="2018-06" db="EMBL/GenBank/DDBJ databases">
        <authorList>
            <consortium name="Pathogen Informatics"/>
            <person name="Doyle S."/>
        </authorList>
    </citation>
    <scope>NUCLEOTIDE SEQUENCE [LARGE SCALE GENOMIC DNA]</scope>
    <source>
        <strain evidence="1 2">NCTC13316</strain>
    </source>
</reference>
<dbReference type="AlphaFoldDB" id="A0A378JR29"/>
<proteinExistence type="predicted"/>
<name>A0A378JR29_9GAMM</name>
<evidence type="ECO:0000313" key="2">
    <source>
        <dbReference type="Proteomes" id="UP000254794"/>
    </source>
</evidence>
<evidence type="ECO:0000313" key="1">
    <source>
        <dbReference type="EMBL" id="STX50572.1"/>
    </source>
</evidence>
<gene>
    <name evidence="1" type="ORF">NCTC13316_00655</name>
</gene>
<sequence>MRLNYTQRVELMKKILDNLDGNPEQIGRTQKKIAELRKYSDIAEIVANPKNLNVGLMSERTPHKERAQFNTFNSKLSEAKREVAELVRQEKGIDINVSLRDVFDGRKSVEDLGLDLSSGNQLKA</sequence>
<protein>
    <submittedName>
        <fullName evidence="1">Uncharacterized protein</fullName>
    </submittedName>
</protein>